<dbReference type="Gene3D" id="1.20.272.10">
    <property type="match status" value="1"/>
</dbReference>
<evidence type="ECO:0000259" key="9">
    <source>
        <dbReference type="Pfam" id="PF06144"/>
    </source>
</evidence>
<evidence type="ECO:0000256" key="8">
    <source>
        <dbReference type="ARBA" id="ARBA00049244"/>
    </source>
</evidence>
<dbReference type="SUPFAM" id="SSF52540">
    <property type="entry name" value="P-loop containing nucleoside triphosphate hydrolases"/>
    <property type="match status" value="1"/>
</dbReference>
<evidence type="ECO:0000256" key="2">
    <source>
        <dbReference type="ARBA" id="ARBA00017703"/>
    </source>
</evidence>
<keyword evidence="3 12" id="KW-0808">Transferase</keyword>
<dbReference type="EMBL" id="CP023483">
    <property type="protein sequence ID" value="ATF26710.1"/>
    <property type="molecule type" value="Genomic_DNA"/>
</dbReference>
<sequence length="334" mass="38090">MIKEWQTIERGEFSPVYLIIGTEAYIIQETLKRIEENALIADEAEFNYANFDLTETSIEVAIGEAESVPFWGDRKVVILQRPTFLTSEKDKVDHQIKGFENYLNEPVPFTILVIVAGVDKLDARKKISKLVQKNAVVIDATAPNEQSLLRWLSERATALNMDYEPAAMQELMVLTNFQLSVAIQELEKIALFVNGGLMTVQIVEDMVVRSLEQNVFQLTEKVVNKETGKALRIYQDLIKQKEEPIKILALLISQFRLMNQVKIMKKKGYSDPEMARTLKVHPYRAKLAAQSVRNIELIHLQTALAALAKADFELKTGRGLPGQKVEWFIFNWHA</sequence>
<reference evidence="14" key="2">
    <citation type="submission" date="2018-04" db="EMBL/GenBank/DDBJ databases">
        <authorList>
            <person name="Illikoud N."/>
        </authorList>
    </citation>
    <scope>NUCLEOTIDE SEQUENCE [LARGE SCALE GENOMIC DNA]</scope>
</reference>
<comment type="catalytic activity">
    <reaction evidence="8">
        <text>DNA(n) + a 2'-deoxyribonucleoside 5'-triphosphate = DNA(n+1) + diphosphate</text>
        <dbReference type="Rhea" id="RHEA:22508"/>
        <dbReference type="Rhea" id="RHEA-COMP:17339"/>
        <dbReference type="Rhea" id="RHEA-COMP:17340"/>
        <dbReference type="ChEBI" id="CHEBI:33019"/>
        <dbReference type="ChEBI" id="CHEBI:61560"/>
        <dbReference type="ChEBI" id="CHEBI:173112"/>
        <dbReference type="EC" id="2.7.7.7"/>
    </reaction>
</comment>
<feature type="domain" description="DNA polymerase III delta N-terminal" evidence="9">
    <location>
        <begin position="17"/>
        <end position="140"/>
    </location>
</feature>
<dbReference type="Gene3D" id="1.10.8.60">
    <property type="match status" value="1"/>
</dbReference>
<evidence type="ECO:0000313" key="13">
    <source>
        <dbReference type="Proteomes" id="UP000243591"/>
    </source>
</evidence>
<dbReference type="AlphaFoldDB" id="A0A1D2KIY1"/>
<dbReference type="GO" id="GO:0009360">
    <property type="term" value="C:DNA polymerase III complex"/>
    <property type="evidence" value="ECO:0007669"/>
    <property type="project" value="InterPro"/>
</dbReference>
<protein>
    <recommendedName>
        <fullName evidence="2">DNA polymerase III subunit delta</fullName>
        <ecNumber evidence="1">2.7.7.7</ecNumber>
    </recommendedName>
</protein>
<reference evidence="12" key="3">
    <citation type="submission" date="2018-04" db="EMBL/GenBank/DDBJ databases">
        <authorList>
            <person name="Go L.Y."/>
            <person name="Mitchell J.A."/>
        </authorList>
    </citation>
    <scope>NUCLEOTIDE SEQUENCE</scope>
    <source>
        <strain evidence="12">BSAS1 3</strain>
    </source>
</reference>
<keyword evidence="6" id="KW-0239">DNA-directed DNA polymerase</keyword>
<dbReference type="Pfam" id="PF06144">
    <property type="entry name" value="DNA_pol3_delta"/>
    <property type="match status" value="1"/>
</dbReference>
<evidence type="ECO:0000256" key="5">
    <source>
        <dbReference type="ARBA" id="ARBA00022705"/>
    </source>
</evidence>
<evidence type="ECO:0000256" key="1">
    <source>
        <dbReference type="ARBA" id="ARBA00012417"/>
    </source>
</evidence>
<dbReference type="GO" id="GO:0006261">
    <property type="term" value="P:DNA-templated DNA replication"/>
    <property type="evidence" value="ECO:0007669"/>
    <property type="project" value="TreeGrafter"/>
</dbReference>
<dbReference type="NCBIfam" id="TIGR01128">
    <property type="entry name" value="holA"/>
    <property type="match status" value="1"/>
</dbReference>
<dbReference type="InterPro" id="IPR005790">
    <property type="entry name" value="DNA_polIII_delta"/>
</dbReference>
<dbReference type="PANTHER" id="PTHR34388">
    <property type="entry name" value="DNA POLYMERASE III SUBUNIT DELTA"/>
    <property type="match status" value="1"/>
</dbReference>
<dbReference type="OrthoDB" id="9775929at2"/>
<comment type="similarity">
    <text evidence="7">Belongs to the DNA polymerase HolA subunit family.</text>
</comment>
<dbReference type="InterPro" id="IPR008921">
    <property type="entry name" value="DNA_pol3_clamp-load_cplx_C"/>
</dbReference>
<dbReference type="InterPro" id="IPR048466">
    <property type="entry name" value="DNA_pol3_delta-like_C"/>
</dbReference>
<dbReference type="SUPFAM" id="SSF48019">
    <property type="entry name" value="post-AAA+ oligomerization domain-like"/>
    <property type="match status" value="1"/>
</dbReference>
<dbReference type="Gene3D" id="3.40.50.300">
    <property type="entry name" value="P-loop containing nucleotide triphosphate hydrolases"/>
    <property type="match status" value="1"/>
</dbReference>
<evidence type="ECO:0000313" key="11">
    <source>
        <dbReference type="EMBL" id="ATF26710.1"/>
    </source>
</evidence>
<dbReference type="EMBL" id="OUNC01000003">
    <property type="protein sequence ID" value="SPP26671.1"/>
    <property type="molecule type" value="Genomic_DNA"/>
</dbReference>
<dbReference type="GO" id="GO:0003677">
    <property type="term" value="F:DNA binding"/>
    <property type="evidence" value="ECO:0007669"/>
    <property type="project" value="InterPro"/>
</dbReference>
<dbReference type="Proteomes" id="UP000270190">
    <property type="component" value="Unassembled WGS sequence"/>
</dbReference>
<keyword evidence="13" id="KW-1185">Reference proteome</keyword>
<dbReference type="EC" id="2.7.7.7" evidence="1"/>
<dbReference type="InterPro" id="IPR027417">
    <property type="entry name" value="P-loop_NTPase"/>
</dbReference>
<dbReference type="Proteomes" id="UP000243591">
    <property type="component" value="Chromosome"/>
</dbReference>
<organism evidence="11 13">
    <name type="scientific">Brochothrix thermosphacta</name>
    <name type="common">Microbacterium thermosphactum</name>
    <dbReference type="NCBI Taxonomy" id="2756"/>
    <lineage>
        <taxon>Bacteria</taxon>
        <taxon>Bacillati</taxon>
        <taxon>Bacillota</taxon>
        <taxon>Bacilli</taxon>
        <taxon>Bacillales</taxon>
        <taxon>Listeriaceae</taxon>
        <taxon>Brochothrix</taxon>
    </lineage>
</organism>
<keyword evidence="4 12" id="KW-0548">Nucleotidyltransferase</keyword>
<name>A0A1D2KIY1_BROTH</name>
<dbReference type="KEGG" id="bths:CNY62_10115"/>
<evidence type="ECO:0000256" key="6">
    <source>
        <dbReference type="ARBA" id="ARBA00022932"/>
    </source>
</evidence>
<dbReference type="PANTHER" id="PTHR34388:SF1">
    <property type="entry name" value="DNA POLYMERASE III SUBUNIT DELTA"/>
    <property type="match status" value="1"/>
</dbReference>
<dbReference type="RefSeq" id="WP_069125291.1">
    <property type="nucleotide sequence ID" value="NZ_CBCPHX010000010.1"/>
</dbReference>
<dbReference type="InterPro" id="IPR010372">
    <property type="entry name" value="DNA_pol3_delta_N"/>
</dbReference>
<dbReference type="STRING" id="2756.BFR44_10700"/>
<proteinExistence type="inferred from homology"/>
<dbReference type="Pfam" id="PF21694">
    <property type="entry name" value="DNA_pol3_delta_C"/>
    <property type="match status" value="1"/>
</dbReference>
<feature type="domain" description="DNA polymerase III delta subunit-like C-terminal" evidence="10">
    <location>
        <begin position="212"/>
        <end position="331"/>
    </location>
</feature>
<gene>
    <name evidence="12" type="ORF">BTBSAS_110020</name>
    <name evidence="11" type="ORF">CNY62_10115</name>
</gene>
<keyword evidence="5" id="KW-0235">DNA replication</keyword>
<evidence type="ECO:0000256" key="7">
    <source>
        <dbReference type="ARBA" id="ARBA00034754"/>
    </source>
</evidence>
<evidence type="ECO:0000256" key="3">
    <source>
        <dbReference type="ARBA" id="ARBA00022679"/>
    </source>
</evidence>
<evidence type="ECO:0000256" key="4">
    <source>
        <dbReference type="ARBA" id="ARBA00022695"/>
    </source>
</evidence>
<accession>A0A1D2KIY1</accession>
<evidence type="ECO:0000313" key="12">
    <source>
        <dbReference type="EMBL" id="SPP26671.1"/>
    </source>
</evidence>
<evidence type="ECO:0000259" key="10">
    <source>
        <dbReference type="Pfam" id="PF21694"/>
    </source>
</evidence>
<dbReference type="GO" id="GO:0003887">
    <property type="term" value="F:DNA-directed DNA polymerase activity"/>
    <property type="evidence" value="ECO:0007669"/>
    <property type="project" value="UniProtKB-KW"/>
</dbReference>
<reference evidence="11 13" key="1">
    <citation type="submission" date="2017-09" db="EMBL/GenBank/DDBJ databases">
        <title>Complete Genome Sequences of Two Strains of the Meat Spoilage Bacterium Brochothrix thermosphacta Isolated from Ground Chicken.</title>
        <authorList>
            <person name="Paoli G.C."/>
            <person name="Wijey C."/>
            <person name="Chen C.-Y."/>
            <person name="Nguyen L."/>
            <person name="Yan X."/>
            <person name="Irwin P.L."/>
        </authorList>
    </citation>
    <scope>NUCLEOTIDE SEQUENCE [LARGE SCALE GENOMIC DNA]</scope>
    <source>
        <strain evidence="11 13">BI</strain>
    </source>
</reference>
<evidence type="ECO:0000313" key="14">
    <source>
        <dbReference type="Proteomes" id="UP000270190"/>
    </source>
</evidence>